<protein>
    <submittedName>
        <fullName evidence="1">Uncharacterized protein</fullName>
    </submittedName>
</protein>
<gene>
    <name evidence="1" type="ORF">G7Y29_07660</name>
</gene>
<organism evidence="1 2">
    <name type="scientific">Corynebacterium qintianiae</name>
    <dbReference type="NCBI Taxonomy" id="2709392"/>
    <lineage>
        <taxon>Bacteria</taxon>
        <taxon>Bacillati</taxon>
        <taxon>Actinomycetota</taxon>
        <taxon>Actinomycetes</taxon>
        <taxon>Mycobacteriales</taxon>
        <taxon>Corynebacteriaceae</taxon>
        <taxon>Corynebacterium</taxon>
    </lineage>
</organism>
<dbReference type="AlphaFoldDB" id="A0A7T0KL43"/>
<accession>A0A7T0KL43</accession>
<dbReference type="RefSeq" id="WP_165002719.1">
    <property type="nucleotide sequence ID" value="NZ_CP064955.1"/>
</dbReference>
<name>A0A7T0KL43_9CORY</name>
<reference evidence="1 2" key="1">
    <citation type="submission" date="2020-11" db="EMBL/GenBank/DDBJ databases">
        <title>Corynebacterium sp. MC1420.</title>
        <authorList>
            <person name="Zhou J."/>
        </authorList>
    </citation>
    <scope>NUCLEOTIDE SEQUENCE [LARGE SCALE GENOMIC DNA]</scope>
    <source>
        <strain evidence="1 2">MC1420</strain>
    </source>
</reference>
<evidence type="ECO:0000313" key="1">
    <source>
        <dbReference type="EMBL" id="QPK82748.1"/>
    </source>
</evidence>
<proteinExistence type="predicted"/>
<evidence type="ECO:0000313" key="2">
    <source>
        <dbReference type="Proteomes" id="UP000594586"/>
    </source>
</evidence>
<dbReference type="KEGG" id="cqn:G7Y29_07660"/>
<dbReference type="Proteomes" id="UP000594586">
    <property type="component" value="Chromosome"/>
</dbReference>
<keyword evidence="2" id="KW-1185">Reference proteome</keyword>
<dbReference type="EMBL" id="CP064955">
    <property type="protein sequence ID" value="QPK82748.1"/>
    <property type="molecule type" value="Genomic_DNA"/>
</dbReference>
<sequence>MSTYLTESDESLLNASLTALESAGVCLVGDVELDDVEDAIVDDIAAFRARPLTTLAALRDPEEAPLFTRVWCDACVEPRSTLESLEECAAELCAIAGTELREFTVFPDPDSDTTGSVRLRVGEWDVADMGYDLSTEGAELDFLSATVPAGITAVTFEHDELDAHSVTLFLSSGDAAVELVDALEAELS</sequence>